<accession>A0A8J4FLB1</accession>
<gene>
    <name evidence="3" type="ORF">Vretifemale_10158</name>
    <name evidence="4" type="ORF">Vretimale_9291</name>
</gene>
<dbReference type="EMBL" id="BNCQ01000017">
    <property type="protein sequence ID" value="GIM04784.1"/>
    <property type="molecule type" value="Genomic_DNA"/>
</dbReference>
<evidence type="ECO:0000313" key="4">
    <source>
        <dbReference type="EMBL" id="GIM04784.1"/>
    </source>
</evidence>
<evidence type="ECO:0000256" key="2">
    <source>
        <dbReference type="SAM" id="Phobius"/>
    </source>
</evidence>
<proteinExistence type="predicted"/>
<dbReference type="Proteomes" id="UP000722791">
    <property type="component" value="Unassembled WGS sequence"/>
</dbReference>
<feature type="compositionally biased region" description="Polar residues" evidence="1">
    <location>
        <begin position="12"/>
        <end position="21"/>
    </location>
</feature>
<feature type="region of interest" description="Disordered" evidence="1">
    <location>
        <begin position="1"/>
        <end position="51"/>
    </location>
</feature>
<dbReference type="AlphaFoldDB" id="A0A8J4FLB1"/>
<protein>
    <submittedName>
        <fullName evidence="3">Uncharacterized protein</fullName>
    </submittedName>
</protein>
<reference evidence="3" key="1">
    <citation type="journal article" date="2021" name="Proc. Natl. Acad. Sci. U.S.A.">
        <title>Three genomes in the algal genus Volvox reveal the fate of a haploid sex-determining region after a transition to homothallism.</title>
        <authorList>
            <person name="Yamamoto K."/>
            <person name="Hamaji T."/>
            <person name="Kawai-Toyooka H."/>
            <person name="Matsuzaki R."/>
            <person name="Takahashi F."/>
            <person name="Nishimura Y."/>
            <person name="Kawachi M."/>
            <person name="Noguchi H."/>
            <person name="Minakuchi Y."/>
            <person name="Umen J.G."/>
            <person name="Toyoda A."/>
            <person name="Nozaki H."/>
        </authorList>
    </citation>
    <scope>NUCLEOTIDE SEQUENCE</scope>
    <source>
        <strain evidence="4">NIES-3785</strain>
        <strain evidence="3">NIES-3786</strain>
    </source>
</reference>
<evidence type="ECO:0000256" key="1">
    <source>
        <dbReference type="SAM" id="MobiDB-lite"/>
    </source>
</evidence>
<keyword evidence="2" id="KW-0472">Membrane</keyword>
<keyword evidence="5" id="KW-1185">Reference proteome</keyword>
<feature type="region of interest" description="Disordered" evidence="1">
    <location>
        <begin position="241"/>
        <end position="279"/>
    </location>
</feature>
<feature type="compositionally biased region" description="Basic and acidic residues" evidence="1">
    <location>
        <begin position="31"/>
        <end position="43"/>
    </location>
</feature>
<dbReference type="OrthoDB" id="541515at2759"/>
<keyword evidence="2" id="KW-1133">Transmembrane helix</keyword>
<keyword evidence="2" id="KW-0812">Transmembrane</keyword>
<dbReference type="Proteomes" id="UP000747110">
    <property type="component" value="Unassembled WGS sequence"/>
</dbReference>
<organism evidence="3 5">
    <name type="scientific">Volvox reticuliferus</name>
    <dbReference type="NCBI Taxonomy" id="1737510"/>
    <lineage>
        <taxon>Eukaryota</taxon>
        <taxon>Viridiplantae</taxon>
        <taxon>Chlorophyta</taxon>
        <taxon>core chlorophytes</taxon>
        <taxon>Chlorophyceae</taxon>
        <taxon>CS clade</taxon>
        <taxon>Chlamydomonadales</taxon>
        <taxon>Volvocaceae</taxon>
        <taxon>Volvox</taxon>
    </lineage>
</organism>
<feature type="transmembrane region" description="Helical" evidence="2">
    <location>
        <begin position="702"/>
        <end position="722"/>
    </location>
</feature>
<dbReference type="EMBL" id="BNCP01000020">
    <property type="protein sequence ID" value="GIL81020.1"/>
    <property type="molecule type" value="Genomic_DNA"/>
</dbReference>
<sequence>MAELGFEAIPSRSENATQQCTDVGASVGSTPRHEGDVHNRNEESVQPWVPPPTPWSMDPSPLFQQRHRAEVPPYRPLLLLSTEWYELRGLDPNRIAQGYRERLRRVVWTCADRHLVGASVRMGPESSCQVILDMVEILTDAARERRKIPGGGGAASTDWLPQRLEDAPMKTRSQVDVANVRAAMIPRPWWTPQNLACWGWTAVTRAGAAVVHFQESLWMLSTGIRCTRSLKSRSCSGRGCVGSSVKRSRHADRRRAVSAAGAASGTEKEMDERTSRAQPRPVIASRIMSVNPRVMLLHRPDAGLQAQPPACTGPREQHLPPNTASMAPLQVAAAVCCGTPIHYSTVVGSKHLCRADSRDSRRPLGATCECYRGDEMSCTEGGPLTKVMLRHDSGLVRTCTLTEISDPQGARPGPSEPPKTCRRDQCHLHLTLRRDIQLLDSIKTESAAAEPLNVKVDPEAVRRGPGLVLVDQRTRADFCLSGQRPIPVVVVDDPLVAGELQAAFADTQGATGCSAANWDDFLIDLGVFLKRTAELRSAADPVLLHVYAGRLRHGPAPPCCCGDCSQKISAMHVSRGYSGVNTTSLSPPCVACSLVQLKEALNQYLSASRSLFLGERLLRHATASGWNHTASYIWSRMADLHRIDALLGTGSGGDSQCCDHSNTNSTSRTLTYHKRVQLLLRACLRVFVGMPNRQGAKTRPPLFFPPYLVLILILALVMAWLLGV</sequence>
<evidence type="ECO:0000313" key="5">
    <source>
        <dbReference type="Proteomes" id="UP000747110"/>
    </source>
</evidence>
<evidence type="ECO:0000313" key="3">
    <source>
        <dbReference type="EMBL" id="GIL81020.1"/>
    </source>
</evidence>
<feature type="compositionally biased region" description="Basic and acidic residues" evidence="1">
    <location>
        <begin position="266"/>
        <end position="275"/>
    </location>
</feature>
<name>A0A8J4FLB1_9CHLO</name>
<comment type="caution">
    <text evidence="3">The sequence shown here is derived from an EMBL/GenBank/DDBJ whole genome shotgun (WGS) entry which is preliminary data.</text>
</comment>